<sequence length="302" mass="34097">MPSTLPVQIEALIPQIPAWRNARAIRHERLSGGYSNVVHKLFVDDKTYAVRINGEQHRFLELNAADEVAVMMLAAEHGVSPRVLEVPARSDVLITEFIDGGTLSVESARDPRTLARITGLLKRIHQLPYSGQRCSTPFSLTRGYLRGIAELGLACPPDLAGFLDEMDRIEATRKKDPGYRQHYCHNDPFTHNLLEGQDGELKIIDWELSGLGDIWFDLATVSFSSGFDRRCDEILLESYFGHYNEPQLQTLHDMKFVCMVREIGWALMHTALERNRPNPGPGYMDFALSVLNRLKQGLVTLI</sequence>
<dbReference type="GO" id="GO:0006646">
    <property type="term" value="P:phosphatidylethanolamine biosynthetic process"/>
    <property type="evidence" value="ECO:0007669"/>
    <property type="project" value="TreeGrafter"/>
</dbReference>
<dbReference type="Gene3D" id="3.30.200.20">
    <property type="entry name" value="Phosphorylase Kinase, domain 1"/>
    <property type="match status" value="1"/>
</dbReference>
<dbReference type="CDD" id="cd05151">
    <property type="entry name" value="ChoK-like"/>
    <property type="match status" value="1"/>
</dbReference>
<dbReference type="InterPro" id="IPR011009">
    <property type="entry name" value="Kinase-like_dom_sf"/>
</dbReference>
<dbReference type="Gene3D" id="3.90.1200.10">
    <property type="match status" value="1"/>
</dbReference>
<dbReference type="KEGG" id="slom:PXH66_00630"/>
<dbReference type="InterPro" id="IPR002575">
    <property type="entry name" value="Aminoglycoside_PTrfase"/>
</dbReference>
<dbReference type="AlphaFoldDB" id="A0AAE9ZWC7"/>
<evidence type="ECO:0000313" key="3">
    <source>
        <dbReference type="Proteomes" id="UP001218638"/>
    </source>
</evidence>
<feature type="domain" description="Aminoglycoside phosphotransferase" evidence="1">
    <location>
        <begin position="28"/>
        <end position="243"/>
    </location>
</feature>
<evidence type="ECO:0000259" key="1">
    <source>
        <dbReference type="Pfam" id="PF01636"/>
    </source>
</evidence>
<gene>
    <name evidence="2" type="ORF">PXH66_00630</name>
</gene>
<dbReference type="RefSeq" id="WP_330929299.1">
    <property type="nucleotide sequence ID" value="NZ_CP119075.1"/>
</dbReference>
<accession>A0AAE9ZWC7</accession>
<dbReference type="SUPFAM" id="SSF56112">
    <property type="entry name" value="Protein kinase-like (PK-like)"/>
    <property type="match status" value="1"/>
</dbReference>
<protein>
    <submittedName>
        <fullName evidence="2">Phosphotransferase family protein</fullName>
    </submittedName>
</protein>
<dbReference type="PANTHER" id="PTHR22603">
    <property type="entry name" value="CHOLINE/ETHANOALAMINE KINASE"/>
    <property type="match status" value="1"/>
</dbReference>
<name>A0AAE9ZWC7_9BACT</name>
<dbReference type="Proteomes" id="UP001218638">
    <property type="component" value="Chromosome"/>
</dbReference>
<dbReference type="GO" id="GO:0005737">
    <property type="term" value="C:cytoplasm"/>
    <property type="evidence" value="ECO:0007669"/>
    <property type="project" value="TreeGrafter"/>
</dbReference>
<evidence type="ECO:0000313" key="2">
    <source>
        <dbReference type="EMBL" id="WED65352.1"/>
    </source>
</evidence>
<reference evidence="2" key="1">
    <citation type="submission" date="2023-03" db="EMBL/GenBank/DDBJ databases">
        <title>Lomoglobus Profundus gen. nov., sp. nov., a novel member of the phylum Verrucomicrobia, isolated from deep-marine sediment of South China Sea.</title>
        <authorList>
            <person name="Ahmad T."/>
            <person name="Ishaq S.E."/>
            <person name="Wang F."/>
        </authorList>
    </citation>
    <scope>NUCLEOTIDE SEQUENCE</scope>
    <source>
        <strain evidence="2">LMO-M01</strain>
    </source>
</reference>
<dbReference type="GO" id="GO:0004305">
    <property type="term" value="F:ethanolamine kinase activity"/>
    <property type="evidence" value="ECO:0007669"/>
    <property type="project" value="TreeGrafter"/>
</dbReference>
<proteinExistence type="predicted"/>
<dbReference type="PANTHER" id="PTHR22603:SF66">
    <property type="entry name" value="ETHANOLAMINE KINASE"/>
    <property type="match status" value="1"/>
</dbReference>
<dbReference type="Pfam" id="PF01636">
    <property type="entry name" value="APH"/>
    <property type="match status" value="1"/>
</dbReference>
<dbReference type="EMBL" id="CP119075">
    <property type="protein sequence ID" value="WED65352.1"/>
    <property type="molecule type" value="Genomic_DNA"/>
</dbReference>
<keyword evidence="3" id="KW-1185">Reference proteome</keyword>
<organism evidence="2 3">
    <name type="scientific">Synoicihabitans lomoniglobus</name>
    <dbReference type="NCBI Taxonomy" id="2909285"/>
    <lineage>
        <taxon>Bacteria</taxon>
        <taxon>Pseudomonadati</taxon>
        <taxon>Verrucomicrobiota</taxon>
        <taxon>Opitutia</taxon>
        <taxon>Opitutales</taxon>
        <taxon>Opitutaceae</taxon>
        <taxon>Synoicihabitans</taxon>
    </lineage>
</organism>